<dbReference type="KEGG" id="ppyr:116170431"/>
<keyword evidence="5 13" id="KW-1133">Transmembrane helix</keyword>
<dbReference type="PANTHER" id="PTHR24322:SF736">
    <property type="entry name" value="RETINOL DEHYDROGENASE 10"/>
    <property type="match status" value="1"/>
</dbReference>
<evidence type="ECO:0000256" key="5">
    <source>
        <dbReference type="ARBA" id="ARBA00022989"/>
    </source>
</evidence>
<dbReference type="CDD" id="cd05339">
    <property type="entry name" value="17beta-HSDXI-like_SDR_c"/>
    <property type="match status" value="1"/>
</dbReference>
<evidence type="ECO:0000313" key="14">
    <source>
        <dbReference type="EMBL" id="JAV61240.1"/>
    </source>
</evidence>
<evidence type="ECO:0000256" key="13">
    <source>
        <dbReference type="SAM" id="Phobius"/>
    </source>
</evidence>
<evidence type="ECO:0000256" key="8">
    <source>
        <dbReference type="ARBA" id="ARBA00023136"/>
    </source>
</evidence>
<sequence length="318" mass="35255">MDKTLNTELAEENDRGNKAMGKLSLIVEICVVVVSIMWTILVSIYRLFIPVPEKSVKGEVVLITGAGHGLGKELALLYASEGATVVCLDIHEENNKETIATVAKKGYPKAVAYTCDVTDYAQVHTVVDQIQKEVGDITILINNAGIMPTRPFLQHTKEEIEQIMNVNVLGYQWTMKAVLPTMVKNNYGHIVAISSLCGMQGLPNLAPYCCSKFGIRGLMSTLRVELDFYGKSQIKTTTVFPYIIDTGLAKKPKVRFPDLFPILSPSVVAKCVMTAQRRDVLERTVPREFVVTDAILHYLPYAGSKILCDFLDIRIEAE</sequence>
<dbReference type="PRINTS" id="PR00080">
    <property type="entry name" value="SDRFAMILY"/>
</dbReference>
<dbReference type="PRINTS" id="PR00081">
    <property type="entry name" value="GDHRDH"/>
</dbReference>
<accession>A0A1Y1KLY1</accession>
<keyword evidence="4" id="KW-0521">NADP</keyword>
<evidence type="ECO:0000256" key="12">
    <source>
        <dbReference type="RuleBase" id="RU000363"/>
    </source>
</evidence>
<keyword evidence="7" id="KW-0443">Lipid metabolism</keyword>
<evidence type="ECO:0000256" key="11">
    <source>
        <dbReference type="ARBA" id="ARBA00082544"/>
    </source>
</evidence>
<evidence type="ECO:0000256" key="6">
    <source>
        <dbReference type="ARBA" id="ARBA00023002"/>
    </source>
</evidence>
<name>A0A1Y1KLY1_PHOPY</name>
<evidence type="ECO:0000256" key="9">
    <source>
        <dbReference type="ARBA" id="ARBA00059620"/>
    </source>
</evidence>
<dbReference type="InterPro" id="IPR002347">
    <property type="entry name" value="SDR_fam"/>
</dbReference>
<dbReference type="Gene3D" id="3.40.50.720">
    <property type="entry name" value="NAD(P)-binding Rossmann-like Domain"/>
    <property type="match status" value="1"/>
</dbReference>
<dbReference type="GO" id="GO:0052650">
    <property type="term" value="F:all-trans-retinol dehydrogenase (NADP+) activity"/>
    <property type="evidence" value="ECO:0007669"/>
    <property type="project" value="UniProtKB-ARBA"/>
</dbReference>
<comment type="similarity">
    <text evidence="2 12">Belongs to the short-chain dehydrogenases/reductases (SDR) family.</text>
</comment>
<comment type="function">
    <text evidence="9">Catalyzes the reduction of all-trans-retinal to all-trans-retinol in the presence of NADPH.</text>
</comment>
<evidence type="ECO:0000256" key="4">
    <source>
        <dbReference type="ARBA" id="ARBA00022857"/>
    </source>
</evidence>
<dbReference type="SUPFAM" id="SSF51735">
    <property type="entry name" value="NAD(P)-binding Rossmann-fold domains"/>
    <property type="match status" value="1"/>
</dbReference>
<dbReference type="GO" id="GO:0005811">
    <property type="term" value="C:lipid droplet"/>
    <property type="evidence" value="ECO:0007669"/>
    <property type="project" value="TreeGrafter"/>
</dbReference>
<feature type="transmembrane region" description="Helical" evidence="13">
    <location>
        <begin position="25"/>
        <end position="48"/>
    </location>
</feature>
<dbReference type="OrthoDB" id="5840532at2759"/>
<dbReference type="InterPro" id="IPR020904">
    <property type="entry name" value="Sc_DH/Rdtase_CS"/>
</dbReference>
<evidence type="ECO:0000256" key="10">
    <source>
        <dbReference type="ARBA" id="ARBA00068717"/>
    </source>
</evidence>
<dbReference type="GeneID" id="116170431"/>
<dbReference type="Pfam" id="PF00106">
    <property type="entry name" value="adh_short"/>
    <property type="match status" value="1"/>
</dbReference>
<keyword evidence="8 13" id="KW-0472">Membrane</keyword>
<evidence type="ECO:0000256" key="3">
    <source>
        <dbReference type="ARBA" id="ARBA00022692"/>
    </source>
</evidence>
<dbReference type="GO" id="GO:0016020">
    <property type="term" value="C:membrane"/>
    <property type="evidence" value="ECO:0007669"/>
    <property type="project" value="UniProtKB-SubCell"/>
</dbReference>
<dbReference type="PANTHER" id="PTHR24322">
    <property type="entry name" value="PKSB"/>
    <property type="match status" value="1"/>
</dbReference>
<reference evidence="14" key="1">
    <citation type="journal article" date="2016" name="Sci. Rep.">
        <title>Molecular characterization of firefly nuptial gifts: a multi-omics approach sheds light on postcopulatory sexual selection.</title>
        <authorList>
            <person name="Al-Wathiqui N."/>
            <person name="Fallon T.R."/>
            <person name="South A."/>
            <person name="Weng J.K."/>
            <person name="Lewis S.M."/>
        </authorList>
    </citation>
    <scope>NUCLEOTIDE SEQUENCE</scope>
</reference>
<dbReference type="AlphaFoldDB" id="A0A1Y1KLY1"/>
<dbReference type="FunFam" id="3.40.50.720:FF:000131">
    <property type="entry name" value="Short-chain dehydrogenase/reductase 3"/>
    <property type="match status" value="1"/>
</dbReference>
<protein>
    <recommendedName>
        <fullName evidence="10">Short-chain dehydrogenase/reductase 3</fullName>
    </recommendedName>
    <alternativeName>
        <fullName evidence="11">Retinal short-chain dehydrogenase/reductase 1</fullName>
    </alternativeName>
</protein>
<evidence type="ECO:0000256" key="1">
    <source>
        <dbReference type="ARBA" id="ARBA00004141"/>
    </source>
</evidence>
<evidence type="ECO:0000256" key="7">
    <source>
        <dbReference type="ARBA" id="ARBA00023098"/>
    </source>
</evidence>
<organism evidence="14">
    <name type="scientific">Photinus pyralis</name>
    <name type="common">Common eastern firefly</name>
    <name type="synonym">Lampyris pyralis</name>
    <dbReference type="NCBI Taxonomy" id="7054"/>
    <lineage>
        <taxon>Eukaryota</taxon>
        <taxon>Metazoa</taxon>
        <taxon>Ecdysozoa</taxon>
        <taxon>Arthropoda</taxon>
        <taxon>Hexapoda</taxon>
        <taxon>Insecta</taxon>
        <taxon>Pterygota</taxon>
        <taxon>Neoptera</taxon>
        <taxon>Endopterygota</taxon>
        <taxon>Coleoptera</taxon>
        <taxon>Polyphaga</taxon>
        <taxon>Elateriformia</taxon>
        <taxon>Elateroidea</taxon>
        <taxon>Lampyridae</taxon>
        <taxon>Lampyrinae</taxon>
        <taxon>Photinus</taxon>
    </lineage>
</organism>
<evidence type="ECO:0000256" key="2">
    <source>
        <dbReference type="ARBA" id="ARBA00006484"/>
    </source>
</evidence>
<keyword evidence="3 13" id="KW-0812">Transmembrane</keyword>
<dbReference type="PROSITE" id="PS00061">
    <property type="entry name" value="ADH_SHORT"/>
    <property type="match status" value="1"/>
</dbReference>
<keyword evidence="6" id="KW-0560">Oxidoreductase</keyword>
<comment type="subcellular location">
    <subcellularLocation>
        <location evidence="1">Membrane</location>
        <topology evidence="1">Multi-pass membrane protein</topology>
    </subcellularLocation>
</comment>
<dbReference type="InterPro" id="IPR036291">
    <property type="entry name" value="NAD(P)-bd_dom_sf"/>
</dbReference>
<dbReference type="RefSeq" id="XP_031342679.1">
    <property type="nucleotide sequence ID" value="XM_031486819.1"/>
</dbReference>
<dbReference type="EMBL" id="GEZM01082888">
    <property type="protein sequence ID" value="JAV61240.1"/>
    <property type="molecule type" value="Transcribed_RNA"/>
</dbReference>
<proteinExistence type="inferred from homology"/>